<dbReference type="PRINTS" id="PR00038">
    <property type="entry name" value="HTHLUXR"/>
</dbReference>
<keyword evidence="6" id="KW-1185">Reference proteome</keyword>
<keyword evidence="1" id="KW-0805">Transcription regulation</keyword>
<dbReference type="EMBL" id="BMIJ01000001">
    <property type="protein sequence ID" value="GGB79256.1"/>
    <property type="molecule type" value="Genomic_DNA"/>
</dbReference>
<dbReference type="CDD" id="cd06170">
    <property type="entry name" value="LuxR_C_like"/>
    <property type="match status" value="1"/>
</dbReference>
<evidence type="ECO:0000256" key="3">
    <source>
        <dbReference type="ARBA" id="ARBA00023163"/>
    </source>
</evidence>
<keyword evidence="3" id="KW-0804">Transcription</keyword>
<organism evidence="5 6">
    <name type="scientific">Marinobacterium zhoushanense</name>
    <dbReference type="NCBI Taxonomy" id="1679163"/>
    <lineage>
        <taxon>Bacteria</taxon>
        <taxon>Pseudomonadati</taxon>
        <taxon>Pseudomonadota</taxon>
        <taxon>Gammaproteobacteria</taxon>
        <taxon>Oceanospirillales</taxon>
        <taxon>Oceanospirillaceae</taxon>
        <taxon>Marinobacterium</taxon>
    </lineage>
</organism>
<dbReference type="Gene3D" id="1.10.10.10">
    <property type="entry name" value="Winged helix-like DNA-binding domain superfamily/Winged helix DNA-binding domain"/>
    <property type="match status" value="1"/>
</dbReference>
<dbReference type="InterPro" id="IPR036388">
    <property type="entry name" value="WH-like_DNA-bd_sf"/>
</dbReference>
<reference evidence="6" key="1">
    <citation type="journal article" date="2019" name="Int. J. Syst. Evol. Microbiol.">
        <title>The Global Catalogue of Microorganisms (GCM) 10K type strain sequencing project: providing services to taxonomists for standard genome sequencing and annotation.</title>
        <authorList>
            <consortium name="The Broad Institute Genomics Platform"/>
            <consortium name="The Broad Institute Genome Sequencing Center for Infectious Disease"/>
            <person name="Wu L."/>
            <person name="Ma J."/>
        </authorList>
    </citation>
    <scope>NUCLEOTIDE SEQUENCE [LARGE SCALE GENOMIC DNA]</scope>
    <source>
        <strain evidence="6">CGMCC 1.15341</strain>
    </source>
</reference>
<proteinExistence type="predicted"/>
<gene>
    <name evidence="5" type="ORF">GCM10011352_01150</name>
</gene>
<evidence type="ECO:0000313" key="6">
    <source>
        <dbReference type="Proteomes" id="UP000629025"/>
    </source>
</evidence>
<sequence>MGRDTDFYEFNNIRSVVRVKSDPILFIIYDVILDYEVIDILRSIYGSGDTLFIAFTEVLGKQHKKLIKSSKIDFVIPMTAEFDFVNKLMSSLCRNGINAKNKALLMSREYLSLFRADVRDLTEKERDVLKKICAGYTNSDISNDLGLKESTVKATITRTRKKLKMTSRHQALMFAQDLNQADKRVARL</sequence>
<evidence type="ECO:0000256" key="1">
    <source>
        <dbReference type="ARBA" id="ARBA00023015"/>
    </source>
</evidence>
<dbReference type="SUPFAM" id="SSF46894">
    <property type="entry name" value="C-terminal effector domain of the bipartite response regulators"/>
    <property type="match status" value="1"/>
</dbReference>
<dbReference type="PANTHER" id="PTHR44688:SF16">
    <property type="entry name" value="DNA-BINDING TRANSCRIPTIONAL ACTIVATOR DEVR_DOSR"/>
    <property type="match status" value="1"/>
</dbReference>
<name>A0ABQ1JWH2_9GAMM</name>
<evidence type="ECO:0000313" key="5">
    <source>
        <dbReference type="EMBL" id="GGB79256.1"/>
    </source>
</evidence>
<evidence type="ECO:0000256" key="2">
    <source>
        <dbReference type="ARBA" id="ARBA00023125"/>
    </source>
</evidence>
<accession>A0ABQ1JWH2</accession>
<dbReference type="InterPro" id="IPR000792">
    <property type="entry name" value="Tscrpt_reg_LuxR_C"/>
</dbReference>
<comment type="caution">
    <text evidence="5">The sequence shown here is derived from an EMBL/GenBank/DDBJ whole genome shotgun (WGS) entry which is preliminary data.</text>
</comment>
<dbReference type="Proteomes" id="UP000629025">
    <property type="component" value="Unassembled WGS sequence"/>
</dbReference>
<feature type="domain" description="HTH luxR-type" evidence="4">
    <location>
        <begin position="114"/>
        <end position="179"/>
    </location>
</feature>
<dbReference type="PROSITE" id="PS50043">
    <property type="entry name" value="HTH_LUXR_2"/>
    <property type="match status" value="1"/>
</dbReference>
<dbReference type="SMART" id="SM00421">
    <property type="entry name" value="HTH_LUXR"/>
    <property type="match status" value="1"/>
</dbReference>
<dbReference type="Pfam" id="PF00196">
    <property type="entry name" value="GerE"/>
    <property type="match status" value="1"/>
</dbReference>
<keyword evidence="2" id="KW-0238">DNA-binding</keyword>
<dbReference type="InterPro" id="IPR016032">
    <property type="entry name" value="Sig_transdc_resp-reg_C-effctor"/>
</dbReference>
<protein>
    <recommendedName>
        <fullName evidence="4">HTH luxR-type domain-containing protein</fullName>
    </recommendedName>
</protein>
<dbReference type="PANTHER" id="PTHR44688">
    <property type="entry name" value="DNA-BINDING TRANSCRIPTIONAL ACTIVATOR DEVR_DOSR"/>
    <property type="match status" value="1"/>
</dbReference>
<evidence type="ECO:0000259" key="4">
    <source>
        <dbReference type="PROSITE" id="PS50043"/>
    </source>
</evidence>